<dbReference type="Pfam" id="PF03466">
    <property type="entry name" value="LysR_substrate"/>
    <property type="match status" value="1"/>
</dbReference>
<dbReference type="Gene3D" id="1.10.10.10">
    <property type="entry name" value="Winged helix-like DNA-binding domain superfamily/Winged helix DNA-binding domain"/>
    <property type="match status" value="1"/>
</dbReference>
<dbReference type="RefSeq" id="WP_203657341.1">
    <property type="nucleotide sequence ID" value="NZ_BAAAZM010000006.1"/>
</dbReference>
<accession>A0A8J3J724</accession>
<protein>
    <recommendedName>
        <fullName evidence="5">HTH lysR-type domain-containing protein</fullName>
    </recommendedName>
</protein>
<dbReference type="PRINTS" id="PR00039">
    <property type="entry name" value="HTHLYSR"/>
</dbReference>
<dbReference type="GO" id="GO:0003700">
    <property type="term" value="F:DNA-binding transcription factor activity"/>
    <property type="evidence" value="ECO:0007669"/>
    <property type="project" value="InterPro"/>
</dbReference>
<evidence type="ECO:0000256" key="3">
    <source>
        <dbReference type="ARBA" id="ARBA00023125"/>
    </source>
</evidence>
<dbReference type="PANTHER" id="PTHR30126:SF39">
    <property type="entry name" value="HTH-TYPE TRANSCRIPTIONAL REGULATOR CYSL"/>
    <property type="match status" value="1"/>
</dbReference>
<dbReference type="InterPro" id="IPR005119">
    <property type="entry name" value="LysR_subst-bd"/>
</dbReference>
<dbReference type="Proteomes" id="UP000612808">
    <property type="component" value="Unassembled WGS sequence"/>
</dbReference>
<dbReference type="SUPFAM" id="SSF46785">
    <property type="entry name" value="Winged helix' DNA-binding domain"/>
    <property type="match status" value="1"/>
</dbReference>
<proteinExistence type="inferred from homology"/>
<dbReference type="GO" id="GO:0000976">
    <property type="term" value="F:transcription cis-regulatory region binding"/>
    <property type="evidence" value="ECO:0007669"/>
    <property type="project" value="TreeGrafter"/>
</dbReference>
<dbReference type="SUPFAM" id="SSF53850">
    <property type="entry name" value="Periplasmic binding protein-like II"/>
    <property type="match status" value="1"/>
</dbReference>
<keyword evidence="7" id="KW-1185">Reference proteome</keyword>
<dbReference type="Pfam" id="PF00126">
    <property type="entry name" value="HTH_1"/>
    <property type="match status" value="1"/>
</dbReference>
<dbReference type="PANTHER" id="PTHR30126">
    <property type="entry name" value="HTH-TYPE TRANSCRIPTIONAL REGULATOR"/>
    <property type="match status" value="1"/>
</dbReference>
<dbReference type="PROSITE" id="PS50931">
    <property type="entry name" value="HTH_LYSR"/>
    <property type="match status" value="1"/>
</dbReference>
<evidence type="ECO:0000313" key="6">
    <source>
        <dbReference type="EMBL" id="GID11337.1"/>
    </source>
</evidence>
<sequence>MATRPGVDDLQLVAEIARTGSIGAAARALRVSQPAASARLSRLERGVGTRLFERDTTGARPTAAGAELSRQAAHILGHLDRVFADTRTAGAGRPLVVGTFASLAASLFPVLDALPDVAVDQRVDHGDLLVEWVAEGTMDAAFVAIADQIALPRGLRAHPVGADELVFLRVPGVPAVRAGRQPLRGRHVVLATYDLRLAEVRRRLERLGADVRLGATLATTLGMARRSGHLAVLPRSAVAADPRPDERIEPLPFRTPLKLSLITPRPGDPRLLAALPDVRDALGLR</sequence>
<dbReference type="AlphaFoldDB" id="A0A8J3J724"/>
<gene>
    <name evidence="6" type="ORF">Aru02nite_22260</name>
</gene>
<dbReference type="EMBL" id="BOMB01000012">
    <property type="protein sequence ID" value="GID11337.1"/>
    <property type="molecule type" value="Genomic_DNA"/>
</dbReference>
<organism evidence="6 7">
    <name type="scientific">Actinocatenispora rupis</name>
    <dbReference type="NCBI Taxonomy" id="519421"/>
    <lineage>
        <taxon>Bacteria</taxon>
        <taxon>Bacillati</taxon>
        <taxon>Actinomycetota</taxon>
        <taxon>Actinomycetes</taxon>
        <taxon>Micromonosporales</taxon>
        <taxon>Micromonosporaceae</taxon>
        <taxon>Actinocatenispora</taxon>
    </lineage>
</organism>
<evidence type="ECO:0000256" key="2">
    <source>
        <dbReference type="ARBA" id="ARBA00023015"/>
    </source>
</evidence>
<name>A0A8J3J724_9ACTN</name>
<feature type="domain" description="HTH lysR-type" evidence="5">
    <location>
        <begin position="5"/>
        <end position="62"/>
    </location>
</feature>
<evidence type="ECO:0000259" key="5">
    <source>
        <dbReference type="PROSITE" id="PS50931"/>
    </source>
</evidence>
<comment type="caution">
    <text evidence="6">The sequence shown here is derived from an EMBL/GenBank/DDBJ whole genome shotgun (WGS) entry which is preliminary data.</text>
</comment>
<evidence type="ECO:0000256" key="4">
    <source>
        <dbReference type="ARBA" id="ARBA00023163"/>
    </source>
</evidence>
<keyword evidence="3" id="KW-0238">DNA-binding</keyword>
<dbReference type="InterPro" id="IPR000847">
    <property type="entry name" value="LysR_HTH_N"/>
</dbReference>
<dbReference type="InterPro" id="IPR036390">
    <property type="entry name" value="WH_DNA-bd_sf"/>
</dbReference>
<dbReference type="Gene3D" id="3.40.190.10">
    <property type="entry name" value="Periplasmic binding protein-like II"/>
    <property type="match status" value="2"/>
</dbReference>
<comment type="similarity">
    <text evidence="1">Belongs to the LysR transcriptional regulatory family.</text>
</comment>
<keyword evidence="4" id="KW-0804">Transcription</keyword>
<keyword evidence="2" id="KW-0805">Transcription regulation</keyword>
<dbReference type="InterPro" id="IPR036388">
    <property type="entry name" value="WH-like_DNA-bd_sf"/>
</dbReference>
<evidence type="ECO:0000313" key="7">
    <source>
        <dbReference type="Proteomes" id="UP000612808"/>
    </source>
</evidence>
<evidence type="ECO:0000256" key="1">
    <source>
        <dbReference type="ARBA" id="ARBA00009437"/>
    </source>
</evidence>
<reference evidence="6" key="1">
    <citation type="submission" date="2021-01" db="EMBL/GenBank/DDBJ databases">
        <title>Whole genome shotgun sequence of Actinocatenispora rupis NBRC 107355.</title>
        <authorList>
            <person name="Komaki H."/>
            <person name="Tamura T."/>
        </authorList>
    </citation>
    <scope>NUCLEOTIDE SEQUENCE</scope>
    <source>
        <strain evidence="6">NBRC 107355</strain>
    </source>
</reference>